<dbReference type="RefSeq" id="WP_188811130.1">
    <property type="nucleotide sequence ID" value="NZ_BMHT01000001.1"/>
</dbReference>
<comment type="similarity">
    <text evidence="2">Belongs to the SusD family.</text>
</comment>
<evidence type="ECO:0000256" key="5">
    <source>
        <dbReference type="ARBA" id="ARBA00023237"/>
    </source>
</evidence>
<dbReference type="InterPro" id="IPR011990">
    <property type="entry name" value="TPR-like_helical_dom_sf"/>
</dbReference>
<reference evidence="10" key="1">
    <citation type="journal article" date="2019" name="Int. J. Syst. Evol. Microbiol.">
        <title>The Global Catalogue of Microorganisms (GCM) 10K type strain sequencing project: providing services to taxonomists for standard genome sequencing and annotation.</title>
        <authorList>
            <consortium name="The Broad Institute Genomics Platform"/>
            <consortium name="The Broad Institute Genome Sequencing Center for Infectious Disease"/>
            <person name="Wu L."/>
            <person name="Ma J."/>
        </authorList>
    </citation>
    <scope>NUCLEOTIDE SEQUENCE [LARGE SCALE GENOMIC DNA]</scope>
    <source>
        <strain evidence="10">CGMCC 1.15197</strain>
    </source>
</reference>
<dbReference type="SUPFAM" id="SSF48452">
    <property type="entry name" value="TPR-like"/>
    <property type="match status" value="1"/>
</dbReference>
<evidence type="ECO:0000256" key="4">
    <source>
        <dbReference type="ARBA" id="ARBA00023136"/>
    </source>
</evidence>
<name>A0ABQ1TMZ7_9BACT</name>
<accession>A0ABQ1TMZ7</accession>
<dbReference type="Pfam" id="PF07980">
    <property type="entry name" value="SusD_RagB"/>
    <property type="match status" value="1"/>
</dbReference>
<dbReference type="Pfam" id="PF14322">
    <property type="entry name" value="SusD-like_3"/>
    <property type="match status" value="1"/>
</dbReference>
<sequence>MKSFKAFTYATLLSLGSLTMFSCEDSLNISPEAHNSIEDFYKTETDVNQGVIAIYSNLLTLPTNSHWNMSEMRADNVVVNTALNVQRDYADINGFLATSQTGQFQSTWSNLYQIVYRANTVLDRITPFTFARVPQFQGEARFLRALAYFDLVRYWGDVPIVNKPVTITEAKNTPRSSVADVYAFIVEDLKFAVDNLPDAYTGTAAGDKGRATKWAAKALLGKVYLTMYGYPLKQADKLALAKQQLGDVVAAEGSVSVPRIAANYPDIFKTANDNSYNIFEVQYISGTGGLGSQVPSDQAFQFPSQWSAYQPFGPDATINPNLYTGPLWPKADTRKAATLDSSYVDTKTNARSGRSQFTKFLEKGTTAPTGQRDYPNNFPIIRVEDVLLMYAEVLNEEAGGQVPAQALSILNRIRTRAKVPALASMSKEDFRLALERERRWEFAAEGIRWHDLVRTGRAIPVMNQFIKDNGIKLTRQLDEHDLLYPIPLQELQINPGFWQQNAGY</sequence>
<proteinExistence type="inferred from homology"/>
<keyword evidence="3 6" id="KW-0732">Signal</keyword>
<evidence type="ECO:0000259" key="8">
    <source>
        <dbReference type="Pfam" id="PF14322"/>
    </source>
</evidence>
<keyword evidence="4" id="KW-0472">Membrane</keyword>
<organism evidence="9 10">
    <name type="scientific">Hymenobacter cavernae</name>
    <dbReference type="NCBI Taxonomy" id="2044852"/>
    <lineage>
        <taxon>Bacteria</taxon>
        <taxon>Pseudomonadati</taxon>
        <taxon>Bacteroidota</taxon>
        <taxon>Cytophagia</taxon>
        <taxon>Cytophagales</taxon>
        <taxon>Hymenobacteraceae</taxon>
        <taxon>Hymenobacter</taxon>
    </lineage>
</organism>
<comment type="caution">
    <text evidence="9">The sequence shown here is derived from an EMBL/GenBank/DDBJ whole genome shotgun (WGS) entry which is preliminary data.</text>
</comment>
<keyword evidence="5" id="KW-0998">Cell outer membrane</keyword>
<keyword evidence="10" id="KW-1185">Reference proteome</keyword>
<evidence type="ECO:0000256" key="6">
    <source>
        <dbReference type="SAM" id="SignalP"/>
    </source>
</evidence>
<feature type="signal peptide" evidence="6">
    <location>
        <begin position="1"/>
        <end position="22"/>
    </location>
</feature>
<evidence type="ECO:0000256" key="3">
    <source>
        <dbReference type="ARBA" id="ARBA00022729"/>
    </source>
</evidence>
<evidence type="ECO:0000256" key="2">
    <source>
        <dbReference type="ARBA" id="ARBA00006275"/>
    </source>
</evidence>
<feature type="chain" id="PRO_5045944095" evidence="6">
    <location>
        <begin position="23"/>
        <end position="504"/>
    </location>
</feature>
<comment type="subcellular location">
    <subcellularLocation>
        <location evidence="1">Cell outer membrane</location>
    </subcellularLocation>
</comment>
<evidence type="ECO:0000313" key="9">
    <source>
        <dbReference type="EMBL" id="GGE99527.1"/>
    </source>
</evidence>
<dbReference type="InterPro" id="IPR012944">
    <property type="entry name" value="SusD_RagB_dom"/>
</dbReference>
<evidence type="ECO:0000313" key="10">
    <source>
        <dbReference type="Proteomes" id="UP000632273"/>
    </source>
</evidence>
<feature type="domain" description="SusD-like N-terminal" evidence="8">
    <location>
        <begin position="43"/>
        <end position="225"/>
    </location>
</feature>
<dbReference type="CDD" id="cd08977">
    <property type="entry name" value="SusD"/>
    <property type="match status" value="1"/>
</dbReference>
<dbReference type="EMBL" id="BMHT01000001">
    <property type="protein sequence ID" value="GGE99527.1"/>
    <property type="molecule type" value="Genomic_DNA"/>
</dbReference>
<feature type="domain" description="RagB/SusD" evidence="7">
    <location>
        <begin position="342"/>
        <end position="504"/>
    </location>
</feature>
<dbReference type="Gene3D" id="1.25.40.390">
    <property type="match status" value="1"/>
</dbReference>
<evidence type="ECO:0000256" key="1">
    <source>
        <dbReference type="ARBA" id="ARBA00004442"/>
    </source>
</evidence>
<protein>
    <submittedName>
        <fullName evidence="9">Membrane protein</fullName>
    </submittedName>
</protein>
<dbReference type="Proteomes" id="UP000632273">
    <property type="component" value="Unassembled WGS sequence"/>
</dbReference>
<evidence type="ECO:0000259" key="7">
    <source>
        <dbReference type="Pfam" id="PF07980"/>
    </source>
</evidence>
<dbReference type="PROSITE" id="PS51257">
    <property type="entry name" value="PROKAR_LIPOPROTEIN"/>
    <property type="match status" value="1"/>
</dbReference>
<dbReference type="InterPro" id="IPR033985">
    <property type="entry name" value="SusD-like_N"/>
</dbReference>
<gene>
    <name evidence="9" type="ORF">GCM10011383_07950</name>
</gene>